<proteinExistence type="predicted"/>
<feature type="compositionally biased region" description="Low complexity" evidence="1">
    <location>
        <begin position="368"/>
        <end position="381"/>
    </location>
</feature>
<evidence type="ECO:0000256" key="1">
    <source>
        <dbReference type="SAM" id="MobiDB-lite"/>
    </source>
</evidence>
<sequence>MGTSPNPVRPSVAECPSQPSGGLANRSFAMPRLVPILVLFPALGAVGARVRVIEDASRGIKSWGAAHGDSRAWIQEPSAALGTDGFTVHLLRSEEAMQSLSSVKVRQLYKKTFKCRTANPSSCEECSGGPDCFGVRFNSGGSEYLYIQSNSSRKRNRYRHHRIRVNLHCPESAEFNVTADVTVSGWLNSAGMCVDGIQARTGRQDFMRKTRSMLLTKTWRALDSRIVEVDLHFRLRRKGWVRVNDIVVKMSSTYLSCQDRTACLRVLEGSGEGLALRQSNLMQLQCIEGLLPGSDACDEWKSCLDAAGSTERIRTLLLAAGVSTGGYTFMLARARGSDGGAGREASLEEAVEEEEGLEVLLHLHPQGLQPHLGPLPKGLAARPRRRRTAPLRRTPRFPWAPSASGARPSTSPRRWSLSASRRSTTWPRSSPPGLRRLAAMPMLGS</sequence>
<feature type="compositionally biased region" description="Low complexity" evidence="1">
    <location>
        <begin position="418"/>
        <end position="432"/>
    </location>
</feature>
<dbReference type="EMBL" id="HBNR01013555">
    <property type="protein sequence ID" value="CAE4569137.1"/>
    <property type="molecule type" value="Transcribed_RNA"/>
</dbReference>
<reference evidence="3" key="1">
    <citation type="submission" date="2021-01" db="EMBL/GenBank/DDBJ databases">
        <authorList>
            <person name="Corre E."/>
            <person name="Pelletier E."/>
            <person name="Niang G."/>
            <person name="Scheremetjew M."/>
            <person name="Finn R."/>
            <person name="Kale V."/>
            <person name="Holt S."/>
            <person name="Cochrane G."/>
            <person name="Meng A."/>
            <person name="Brown T."/>
            <person name="Cohen L."/>
        </authorList>
    </citation>
    <scope>NUCLEOTIDE SEQUENCE</scope>
    <source>
        <strain evidence="3">CCMP3105</strain>
    </source>
</reference>
<gene>
    <name evidence="2" type="ORF">AMON00008_LOCUS8756</name>
    <name evidence="3" type="ORF">AMON00008_LOCUS8757</name>
</gene>
<protein>
    <submittedName>
        <fullName evidence="3">Uncharacterized protein</fullName>
    </submittedName>
</protein>
<accession>A0A6T0UDQ2</accession>
<feature type="region of interest" description="Disordered" evidence="1">
    <location>
        <begin position="368"/>
        <end position="435"/>
    </location>
</feature>
<dbReference type="EMBL" id="HBNR01013556">
    <property type="protein sequence ID" value="CAE4569138.1"/>
    <property type="molecule type" value="Transcribed_RNA"/>
</dbReference>
<organism evidence="3">
    <name type="scientific">Alexandrium monilatum</name>
    <dbReference type="NCBI Taxonomy" id="311494"/>
    <lineage>
        <taxon>Eukaryota</taxon>
        <taxon>Sar</taxon>
        <taxon>Alveolata</taxon>
        <taxon>Dinophyceae</taxon>
        <taxon>Gonyaulacales</taxon>
        <taxon>Pyrocystaceae</taxon>
        <taxon>Alexandrium</taxon>
    </lineage>
</organism>
<dbReference type="AlphaFoldDB" id="A0A6T0UDQ2"/>
<evidence type="ECO:0000313" key="3">
    <source>
        <dbReference type="EMBL" id="CAE4569138.1"/>
    </source>
</evidence>
<name>A0A6T0UDQ2_9DINO</name>
<feature type="compositionally biased region" description="Basic residues" evidence="1">
    <location>
        <begin position="382"/>
        <end position="395"/>
    </location>
</feature>
<evidence type="ECO:0000313" key="2">
    <source>
        <dbReference type="EMBL" id="CAE4569137.1"/>
    </source>
</evidence>